<dbReference type="SUPFAM" id="SSF46785">
    <property type="entry name" value="Winged helix' DNA-binding domain"/>
    <property type="match status" value="1"/>
</dbReference>
<dbReference type="PANTHER" id="PTHR44846">
    <property type="entry name" value="MANNOSYL-D-GLYCERATE TRANSPORT/METABOLISM SYSTEM REPRESSOR MNGR-RELATED"/>
    <property type="match status" value="1"/>
</dbReference>
<keyword evidence="7" id="KW-1185">Reference proteome</keyword>
<keyword evidence="2" id="KW-0805">Transcription regulation</keyword>
<dbReference type="SMART" id="SM00345">
    <property type="entry name" value="HTH_GNTR"/>
    <property type="match status" value="1"/>
</dbReference>
<evidence type="ECO:0000256" key="3">
    <source>
        <dbReference type="ARBA" id="ARBA00023125"/>
    </source>
</evidence>
<evidence type="ECO:0000259" key="5">
    <source>
        <dbReference type="PROSITE" id="PS50949"/>
    </source>
</evidence>
<dbReference type="InterPro" id="IPR036388">
    <property type="entry name" value="WH-like_DNA-bd_sf"/>
</dbReference>
<dbReference type="SUPFAM" id="SSF64288">
    <property type="entry name" value="Chorismate lyase-like"/>
    <property type="match status" value="1"/>
</dbReference>
<dbReference type="GO" id="GO:0003677">
    <property type="term" value="F:DNA binding"/>
    <property type="evidence" value="ECO:0007669"/>
    <property type="project" value="UniProtKB-KW"/>
</dbReference>
<evidence type="ECO:0000256" key="4">
    <source>
        <dbReference type="ARBA" id="ARBA00023163"/>
    </source>
</evidence>
<keyword evidence="3" id="KW-0238">DNA-binding</keyword>
<dbReference type="OrthoDB" id="9815017at2"/>
<evidence type="ECO:0000256" key="1">
    <source>
        <dbReference type="ARBA" id="ARBA00022491"/>
    </source>
</evidence>
<dbReference type="GO" id="GO:0045892">
    <property type="term" value="P:negative regulation of DNA-templated transcription"/>
    <property type="evidence" value="ECO:0007669"/>
    <property type="project" value="TreeGrafter"/>
</dbReference>
<dbReference type="InterPro" id="IPR012702">
    <property type="entry name" value="CP_lyase_PhnF"/>
</dbReference>
<dbReference type="Pfam" id="PF07702">
    <property type="entry name" value="UTRA"/>
    <property type="match status" value="1"/>
</dbReference>
<evidence type="ECO:0000313" key="6">
    <source>
        <dbReference type="EMBL" id="SMO52345.1"/>
    </source>
</evidence>
<dbReference type="PRINTS" id="PR00035">
    <property type="entry name" value="HTHGNTR"/>
</dbReference>
<dbReference type="Pfam" id="PF00392">
    <property type="entry name" value="GntR"/>
    <property type="match status" value="1"/>
</dbReference>
<keyword evidence="1" id="KW-0678">Repressor</keyword>
<dbReference type="CDD" id="cd07377">
    <property type="entry name" value="WHTH_GntR"/>
    <property type="match status" value="1"/>
</dbReference>
<gene>
    <name evidence="6" type="ORF">SAMN06264849_1038</name>
</gene>
<evidence type="ECO:0000313" key="7">
    <source>
        <dbReference type="Proteomes" id="UP000315636"/>
    </source>
</evidence>
<dbReference type="InterPro" id="IPR050679">
    <property type="entry name" value="Bact_HTH_transcr_reg"/>
</dbReference>
<dbReference type="InterPro" id="IPR036390">
    <property type="entry name" value="WH_DNA-bd_sf"/>
</dbReference>
<dbReference type="AlphaFoldDB" id="A0A521BZ65"/>
<protein>
    <submittedName>
        <fullName evidence="6">Transcriptional regulator, GntR family</fullName>
    </submittedName>
</protein>
<dbReference type="EMBL" id="FXTI01000003">
    <property type="protein sequence ID" value="SMO52345.1"/>
    <property type="molecule type" value="Genomic_DNA"/>
</dbReference>
<dbReference type="InterPro" id="IPR000524">
    <property type="entry name" value="Tscrpt_reg_HTH_GntR"/>
</dbReference>
<dbReference type="RefSeq" id="WP_142504788.1">
    <property type="nucleotide sequence ID" value="NZ_FXTI01000003.1"/>
</dbReference>
<dbReference type="PROSITE" id="PS50949">
    <property type="entry name" value="HTH_GNTR"/>
    <property type="match status" value="1"/>
</dbReference>
<sequence>MINKNSPLPIYAQLEEQIREQIESGILGPGDTLPSEREFCERHGISRMTVRQAINNLAKAGYLRREKGRGTFVSERKMEQQLQGLTSFTEDMKARGRKPSSKLLHFEIVPAVESIAQTLSIPKHDPVYHIKRIRMADGEPMALETTHIPANLVPGLTPEIATGSIYNYLEEHLSIAIDYSNQVIESVTASETESHYLDIPSGSPILLMQRDTFLKDGTPVETVKSAYRADRYKFVTVIRR</sequence>
<feature type="domain" description="HTH gntR-type" evidence="5">
    <location>
        <begin position="8"/>
        <end position="76"/>
    </location>
</feature>
<dbReference type="InterPro" id="IPR028978">
    <property type="entry name" value="Chorismate_lyase_/UTRA_dom_sf"/>
</dbReference>
<proteinExistence type="predicted"/>
<dbReference type="NCBIfam" id="TIGR02325">
    <property type="entry name" value="C_P_lyase_phnF"/>
    <property type="match status" value="1"/>
</dbReference>
<dbReference type="SMART" id="SM00866">
    <property type="entry name" value="UTRA"/>
    <property type="match status" value="1"/>
</dbReference>
<name>A0A521BZ65_9BACL</name>
<organism evidence="6 7">
    <name type="scientific">Melghirimyces algeriensis</name>
    <dbReference type="NCBI Taxonomy" id="910412"/>
    <lineage>
        <taxon>Bacteria</taxon>
        <taxon>Bacillati</taxon>
        <taxon>Bacillota</taxon>
        <taxon>Bacilli</taxon>
        <taxon>Bacillales</taxon>
        <taxon>Thermoactinomycetaceae</taxon>
        <taxon>Melghirimyces</taxon>
    </lineage>
</organism>
<dbReference type="PANTHER" id="PTHR44846:SF1">
    <property type="entry name" value="MANNOSYL-D-GLYCERATE TRANSPORT_METABOLISM SYSTEM REPRESSOR MNGR-RELATED"/>
    <property type="match status" value="1"/>
</dbReference>
<dbReference type="Proteomes" id="UP000315636">
    <property type="component" value="Unassembled WGS sequence"/>
</dbReference>
<dbReference type="FunFam" id="1.10.10.10:FF:000079">
    <property type="entry name" value="GntR family transcriptional regulator"/>
    <property type="match status" value="1"/>
</dbReference>
<dbReference type="FunFam" id="3.40.1410.10:FF:000008">
    <property type="entry name" value="Transcriptional regulator, GntR family"/>
    <property type="match status" value="1"/>
</dbReference>
<reference evidence="6 7" key="1">
    <citation type="submission" date="2017-05" db="EMBL/GenBank/DDBJ databases">
        <authorList>
            <person name="Varghese N."/>
            <person name="Submissions S."/>
        </authorList>
    </citation>
    <scope>NUCLEOTIDE SEQUENCE [LARGE SCALE GENOMIC DNA]</scope>
    <source>
        <strain evidence="6 7">DSM 45474</strain>
    </source>
</reference>
<dbReference type="Gene3D" id="1.10.10.10">
    <property type="entry name" value="Winged helix-like DNA-binding domain superfamily/Winged helix DNA-binding domain"/>
    <property type="match status" value="1"/>
</dbReference>
<dbReference type="InterPro" id="IPR011663">
    <property type="entry name" value="UTRA"/>
</dbReference>
<dbReference type="GO" id="GO:0003700">
    <property type="term" value="F:DNA-binding transcription factor activity"/>
    <property type="evidence" value="ECO:0007669"/>
    <property type="project" value="InterPro"/>
</dbReference>
<dbReference type="Gene3D" id="3.40.1410.10">
    <property type="entry name" value="Chorismate lyase-like"/>
    <property type="match status" value="1"/>
</dbReference>
<evidence type="ECO:0000256" key="2">
    <source>
        <dbReference type="ARBA" id="ARBA00023015"/>
    </source>
</evidence>
<keyword evidence="4" id="KW-0804">Transcription</keyword>
<accession>A0A521BZ65</accession>